<name>A0ABP7PVX3_9BACT</name>
<dbReference type="EMBL" id="BAABDI010000009">
    <property type="protein sequence ID" value="GAA3972235.1"/>
    <property type="molecule type" value="Genomic_DNA"/>
</dbReference>
<evidence type="ECO:0000313" key="1">
    <source>
        <dbReference type="EMBL" id="GAA3972235.1"/>
    </source>
</evidence>
<keyword evidence="2" id="KW-1185">Reference proteome</keyword>
<comment type="caution">
    <text evidence="1">The sequence shown here is derived from an EMBL/GenBank/DDBJ whole genome shotgun (WGS) entry which is preliminary data.</text>
</comment>
<dbReference type="Proteomes" id="UP001501556">
    <property type="component" value="Unassembled WGS sequence"/>
</dbReference>
<reference evidence="2" key="1">
    <citation type="journal article" date="2019" name="Int. J. Syst. Evol. Microbiol.">
        <title>The Global Catalogue of Microorganisms (GCM) 10K type strain sequencing project: providing services to taxonomists for standard genome sequencing and annotation.</title>
        <authorList>
            <consortium name="The Broad Institute Genomics Platform"/>
            <consortium name="The Broad Institute Genome Sequencing Center for Infectious Disease"/>
            <person name="Wu L."/>
            <person name="Ma J."/>
        </authorList>
    </citation>
    <scope>NUCLEOTIDE SEQUENCE [LARGE SCALE GENOMIC DNA]</scope>
    <source>
        <strain evidence="2">JCM 17217</strain>
    </source>
</reference>
<protein>
    <submittedName>
        <fullName evidence="1">Uncharacterized protein</fullName>
    </submittedName>
</protein>
<evidence type="ECO:0000313" key="2">
    <source>
        <dbReference type="Proteomes" id="UP001501556"/>
    </source>
</evidence>
<organism evidence="1 2">
    <name type="scientific">Hymenobacter antarcticus</name>
    <dbReference type="NCBI Taxonomy" id="486270"/>
    <lineage>
        <taxon>Bacteria</taxon>
        <taxon>Pseudomonadati</taxon>
        <taxon>Bacteroidota</taxon>
        <taxon>Cytophagia</taxon>
        <taxon>Cytophagales</taxon>
        <taxon>Hymenobacteraceae</taxon>
        <taxon>Hymenobacter</taxon>
    </lineage>
</organism>
<sequence length="99" mass="10388">MQAHQLALQAYVAQVPARAGGIYHHGIAGDEGQAQVVAHELLAAALEADFYDIEPRERVRHFYVLQPVEYIEAVAAPGATAPVGFAAARLGAAAPAGRT</sequence>
<proteinExistence type="predicted"/>
<accession>A0ABP7PVX3</accession>
<gene>
    <name evidence="1" type="ORF">GCM10022407_17560</name>
</gene>